<evidence type="ECO:0000313" key="2">
    <source>
        <dbReference type="Proteomes" id="UP001105220"/>
    </source>
</evidence>
<organism evidence="1 2">
    <name type="scientific">Anopheles coluzzii</name>
    <name type="common">African malaria mosquito</name>
    <dbReference type="NCBI Taxonomy" id="1518534"/>
    <lineage>
        <taxon>Eukaryota</taxon>
        <taxon>Metazoa</taxon>
        <taxon>Ecdysozoa</taxon>
        <taxon>Arthropoda</taxon>
        <taxon>Hexapoda</taxon>
        <taxon>Insecta</taxon>
        <taxon>Pterygota</taxon>
        <taxon>Neoptera</taxon>
        <taxon>Endopterygota</taxon>
        <taxon>Diptera</taxon>
        <taxon>Nematocera</taxon>
        <taxon>Culicoidea</taxon>
        <taxon>Culicidae</taxon>
        <taxon>Anophelinae</taxon>
        <taxon>Anopheles</taxon>
    </lineage>
</organism>
<dbReference type="AlphaFoldDB" id="A0A6E8VVA2"/>
<name>A0A6E8VVA2_ANOCL</name>
<dbReference type="EnsemblMetazoa" id="ACON007876-RB">
    <property type="protein sequence ID" value="ACON007876-PB"/>
    <property type="gene ID" value="ACON007876"/>
</dbReference>
<dbReference type="EnsemblMetazoa" id="ACON007876-RA">
    <property type="protein sequence ID" value="ACON007876-PA"/>
    <property type="gene ID" value="ACON007876"/>
</dbReference>
<dbReference type="VEuPathDB" id="VectorBase:ACON007876"/>
<protein>
    <submittedName>
        <fullName evidence="1">Uncharacterized protein</fullName>
    </submittedName>
</protein>
<accession>A0A6E8VVA2</accession>
<proteinExistence type="predicted"/>
<dbReference type="Proteomes" id="UP001105220">
    <property type="component" value="Unplaced"/>
</dbReference>
<reference evidence="1" key="2">
    <citation type="submission" date="2020-05" db="UniProtKB">
        <authorList>
            <consortium name="EnsemblMetazoa"/>
        </authorList>
    </citation>
    <scope>IDENTIFICATION</scope>
    <source>
        <strain evidence="1">Ngousso</strain>
    </source>
</reference>
<keyword evidence="2" id="KW-1185">Reference proteome</keyword>
<reference key="1">
    <citation type="journal article" date="2019" name="Genes (Basel)">
        <title>A High-Quality De novo Genome Assembly from a Single Mosquito Using PacBio Sequencing.</title>
        <authorList>
            <person name="Kingan S.B."/>
            <person name="Heaton H."/>
            <person name="Cudini J."/>
            <person name="Lambert C.C."/>
            <person name="Baybayan P."/>
            <person name="Galvin B.D."/>
            <person name="Durbin R."/>
            <person name="Korlach J."/>
            <person name="Lawniczak M.K.N."/>
        </authorList>
    </citation>
    <scope>NUCLEOTIDE SEQUENCE [LARGE SCALE GENOMIC DNA]</scope>
    <source>
        <strain>Mali-NIH</strain>
    </source>
</reference>
<sequence>MRSSTAESTTHQGRECICQTTVRLIAAQPVHNISPGRSHVIVRQVTKNNYRNSASCKQL</sequence>
<evidence type="ECO:0000313" key="1">
    <source>
        <dbReference type="EnsemblMetazoa" id="ACON007876-PB"/>
    </source>
</evidence>